<dbReference type="AlphaFoldDB" id="A0A1C3N6S5"/>
<accession>A0A1C3N6S5</accession>
<protein>
    <submittedName>
        <fullName evidence="2">VWA domain containing CoxE-like protein</fullName>
    </submittedName>
</protein>
<name>A0A1C3N6S5_9ACTN</name>
<dbReference type="RefSeq" id="WP_091592760.1">
    <property type="nucleotide sequence ID" value="NZ_JBHRWG010000004.1"/>
</dbReference>
<reference evidence="3" key="1">
    <citation type="submission" date="2016-06" db="EMBL/GenBank/DDBJ databases">
        <authorList>
            <person name="Varghese N."/>
            <person name="Submissions Spin"/>
        </authorList>
    </citation>
    <scope>NUCLEOTIDE SEQUENCE [LARGE SCALE GENOMIC DNA]</scope>
    <source>
        <strain evidence="3">DSM 45344</strain>
    </source>
</reference>
<dbReference type="PATRIC" id="fig|307121.4.peg.3904"/>
<evidence type="ECO:0000313" key="2">
    <source>
        <dbReference type="EMBL" id="SBV28284.1"/>
    </source>
</evidence>
<evidence type="ECO:0000256" key="1">
    <source>
        <dbReference type="SAM" id="MobiDB-lite"/>
    </source>
</evidence>
<gene>
    <name evidence="2" type="ORF">GA0070620_3823</name>
</gene>
<organism evidence="2 3">
    <name type="scientific">Micromonospora krabiensis</name>
    <dbReference type="NCBI Taxonomy" id="307121"/>
    <lineage>
        <taxon>Bacteria</taxon>
        <taxon>Bacillati</taxon>
        <taxon>Actinomycetota</taxon>
        <taxon>Actinomycetes</taxon>
        <taxon>Micromonosporales</taxon>
        <taxon>Micromonosporaceae</taxon>
        <taxon>Micromonospora</taxon>
    </lineage>
</organism>
<dbReference type="OrthoDB" id="4025922at2"/>
<dbReference type="EMBL" id="LT598496">
    <property type="protein sequence ID" value="SBV28284.1"/>
    <property type="molecule type" value="Genomic_DNA"/>
</dbReference>
<sequence length="545" mass="59294">MSHPSTHLQQGAPPTPAGASDWHDWSAAWTKHVPLLTGRTDLTVLVAPGAAGDAPECFYPDLNRIEVDATYIAERPDVTNPAKARHKRLVPTGYGLLVHGAAHAAHSRWATPPGTPPILAAVADMLEESRAEGRQRARRRGDRRWLRHVVKTLLDPDNAAIDDAWHAGQLAALLLARVDARIVTSKDVRPVRAAVTGVLGRKRLRQLRDIWREAHTCDDADADTMICLARRWCQVLGIDPDQQYDTPVPDAGLFPGRLAAALVDYLAVAAGVTPAEYAAALLAHRHSPPAQWDRTDPTEQEHRAARDLANRLRQARTRHPEPGRRPSAIPPGRLRTRQAITAEAQTAAGQMPTAAPWQQRAQLPPEKPRLHLAILVDLSGSMARYTEAMSSAAWIFANAARRAEATTTTIGFGDRTTVLVPPRTYPRQVLHMRTGLATATFPEAVKVADQLLDLRHGRTLRMLAVVSDGYLDDIPAGQQLVTTLHRAGCAVLWLHPADPPTDGEPTDPDQIWGHTFTHATTLTVTDPTEAIAAIADAAVTALTQA</sequence>
<evidence type="ECO:0000313" key="3">
    <source>
        <dbReference type="Proteomes" id="UP000199393"/>
    </source>
</evidence>
<dbReference type="InterPro" id="IPR036465">
    <property type="entry name" value="vWFA_dom_sf"/>
</dbReference>
<dbReference type="InterPro" id="IPR008912">
    <property type="entry name" value="Uncharacterised_CoxE"/>
</dbReference>
<dbReference type="SUPFAM" id="SSF53300">
    <property type="entry name" value="vWA-like"/>
    <property type="match status" value="1"/>
</dbReference>
<feature type="region of interest" description="Disordered" evidence="1">
    <location>
        <begin position="313"/>
        <end position="334"/>
    </location>
</feature>
<dbReference type="Proteomes" id="UP000199393">
    <property type="component" value="Chromosome I"/>
</dbReference>
<dbReference type="Pfam" id="PF05762">
    <property type="entry name" value="VWA_CoxE"/>
    <property type="match status" value="1"/>
</dbReference>
<feature type="region of interest" description="Disordered" evidence="1">
    <location>
        <begin position="1"/>
        <end position="22"/>
    </location>
</feature>
<dbReference type="STRING" id="307121.GA0070620_3823"/>
<keyword evidence="3" id="KW-1185">Reference proteome</keyword>
<proteinExistence type="predicted"/>